<feature type="compositionally biased region" description="Low complexity" evidence="3">
    <location>
        <begin position="25"/>
        <end position="75"/>
    </location>
</feature>
<reference evidence="4" key="1">
    <citation type="journal article" date="2015" name="Proc. Natl. Acad. Sci. U.S.A.">
        <title>Networks of energetic and metabolic interactions define dynamics in microbial communities.</title>
        <authorList>
            <person name="Embree M."/>
            <person name="Liu J.K."/>
            <person name="Al-Bassam M.M."/>
            <person name="Zengler K."/>
        </authorList>
    </citation>
    <scope>NUCLEOTIDE SEQUENCE</scope>
</reference>
<dbReference type="SMART" id="SM00028">
    <property type="entry name" value="TPR"/>
    <property type="match status" value="6"/>
</dbReference>
<dbReference type="AlphaFoldDB" id="A0A0W8G7L0"/>
<proteinExistence type="predicted"/>
<evidence type="ECO:0000256" key="2">
    <source>
        <dbReference type="ARBA" id="ARBA00022803"/>
    </source>
</evidence>
<dbReference type="EMBL" id="LNQE01000132">
    <property type="protein sequence ID" value="KUG29094.1"/>
    <property type="molecule type" value="Genomic_DNA"/>
</dbReference>
<evidence type="ECO:0000313" key="4">
    <source>
        <dbReference type="EMBL" id="KUG29094.1"/>
    </source>
</evidence>
<dbReference type="Gene3D" id="1.25.40.10">
    <property type="entry name" value="Tetratricopeptide repeat domain"/>
    <property type="match status" value="4"/>
</dbReference>
<name>A0A0W8G7L0_9ZZZZ</name>
<dbReference type="PANTHER" id="PTHR12558:SF13">
    <property type="entry name" value="CELL DIVISION CYCLE PROTEIN 27 HOMOLOG"/>
    <property type="match status" value="1"/>
</dbReference>
<dbReference type="Pfam" id="PF13174">
    <property type="entry name" value="TPR_6"/>
    <property type="match status" value="1"/>
</dbReference>
<keyword evidence="2" id="KW-0802">TPR repeat</keyword>
<evidence type="ECO:0000256" key="1">
    <source>
        <dbReference type="ARBA" id="ARBA00022737"/>
    </source>
</evidence>
<accession>A0A0W8G7L0</accession>
<evidence type="ECO:0000256" key="3">
    <source>
        <dbReference type="SAM" id="MobiDB-lite"/>
    </source>
</evidence>
<keyword evidence="1" id="KW-0677">Repeat</keyword>
<dbReference type="Pfam" id="PF13181">
    <property type="entry name" value="TPR_8"/>
    <property type="match status" value="1"/>
</dbReference>
<dbReference type="PANTHER" id="PTHR12558">
    <property type="entry name" value="CELL DIVISION CYCLE 16,23,27"/>
    <property type="match status" value="1"/>
</dbReference>
<feature type="region of interest" description="Disordered" evidence="3">
    <location>
        <begin position="1"/>
        <end position="84"/>
    </location>
</feature>
<dbReference type="InterPro" id="IPR019734">
    <property type="entry name" value="TPR_rpt"/>
</dbReference>
<dbReference type="PROSITE" id="PS50005">
    <property type="entry name" value="TPR"/>
    <property type="match status" value="1"/>
</dbReference>
<organism evidence="4">
    <name type="scientific">hydrocarbon metagenome</name>
    <dbReference type="NCBI Taxonomy" id="938273"/>
    <lineage>
        <taxon>unclassified sequences</taxon>
        <taxon>metagenomes</taxon>
        <taxon>ecological metagenomes</taxon>
    </lineage>
</organism>
<dbReference type="InterPro" id="IPR011990">
    <property type="entry name" value="TPR-like_helical_dom_sf"/>
</dbReference>
<dbReference type="SUPFAM" id="SSF48452">
    <property type="entry name" value="TPR-like"/>
    <property type="match status" value="2"/>
</dbReference>
<gene>
    <name evidence="4" type="ORF">ASZ90_001021</name>
</gene>
<dbReference type="Pfam" id="PF07719">
    <property type="entry name" value="TPR_2"/>
    <property type="match status" value="1"/>
</dbReference>
<sequence length="739" mass="82385">MSPVFSGPQAVRSQVSRESPPAVPPGDGSVAVAPAAPAAPAAPDDPAATVPASGQAASAEPPASGGPGQPEAEPSGTEEPVSELTQIESENDGMLMAAQAKRLAGEHAEALEMLKALKERTTLTPEQREETLYNLAETVYDISKTDPLAHFDAIQGAFQEALNFNAKSSRIPGALLVLGMLNLKAGNIPEATAYFNILRKRYPNDENIPLIHFYWGEHYFDKGDYQKAAKEYQELIQRYPESRFVREASMGMAKALVRLGQYKEAWQIADYIEKRWPRYYIEFPPLLRINGEIAYRLGDFTRSKDYYLTSYNIDPNAEGSDLVLARLGDIATHLERPREAMEFYELAVARFPDKEGGLISKMRLAERGVYDDPSISDMFSAFDKPIQGGPEAIYAQIVRDHPKSPLAPLAQLKLAMWQLYKDRHLQALESATTFEKMFPDNPLAQRAGEVAATAFDRMVEPMLRNQQYAQIAELWREHPLLEKHRSIISDKGQLAAALSLLRTGNPGESLRLALPFVQPVQTEPGVNALLLALHIYQEGSAWREILSLLDKVRDWKFTMDQRQRLEFAAAQALEHLGDTVRSRPLWTRLAADFSLPSPRRAIAMYYQAKEAKAKNDAEKTLVFAQEAMNLLRESDLDPDKVADCLNMLVDAAKSLGQYPQALDYAEQYGKTLPENGPDFAANRFRMAAIYREMGETAKWRATLEQMRDTMPGTLYGRMAASELSARALEDRADALTRGN</sequence>
<comment type="caution">
    <text evidence="4">The sequence shown here is derived from an EMBL/GenBank/DDBJ whole genome shotgun (WGS) entry which is preliminary data.</text>
</comment>
<dbReference type="InterPro" id="IPR013105">
    <property type="entry name" value="TPR_2"/>
</dbReference>
<protein>
    <submittedName>
        <fullName evidence="4">Tpr domain protein</fullName>
    </submittedName>
</protein>